<dbReference type="InterPro" id="IPR035906">
    <property type="entry name" value="MetI-like_sf"/>
</dbReference>
<proteinExistence type="inferred from homology"/>
<dbReference type="PROSITE" id="PS50928">
    <property type="entry name" value="ABC_TM1"/>
    <property type="match status" value="1"/>
</dbReference>
<evidence type="ECO:0000256" key="4">
    <source>
        <dbReference type="ARBA" id="ARBA00022692"/>
    </source>
</evidence>
<evidence type="ECO:0000256" key="1">
    <source>
        <dbReference type="ARBA" id="ARBA00004651"/>
    </source>
</evidence>
<dbReference type="SUPFAM" id="SSF161098">
    <property type="entry name" value="MetI-like"/>
    <property type="match status" value="1"/>
</dbReference>
<feature type="transmembrane region" description="Helical" evidence="7">
    <location>
        <begin position="191"/>
        <end position="208"/>
    </location>
</feature>
<evidence type="ECO:0000256" key="7">
    <source>
        <dbReference type="RuleBase" id="RU363032"/>
    </source>
</evidence>
<feature type="transmembrane region" description="Helical" evidence="7">
    <location>
        <begin position="132"/>
        <end position="151"/>
    </location>
</feature>
<dbReference type="InterPro" id="IPR000515">
    <property type="entry name" value="MetI-like"/>
</dbReference>
<keyword evidence="4 7" id="KW-0812">Transmembrane</keyword>
<dbReference type="Proteomes" id="UP000277424">
    <property type="component" value="Unassembled WGS sequence"/>
</dbReference>
<dbReference type="Pfam" id="PF00528">
    <property type="entry name" value="BPD_transp_1"/>
    <property type="match status" value="1"/>
</dbReference>
<dbReference type="OrthoDB" id="8138334at2"/>
<evidence type="ECO:0000259" key="8">
    <source>
        <dbReference type="PROSITE" id="PS50928"/>
    </source>
</evidence>
<gene>
    <name evidence="9" type="ORF">BCL74_2482</name>
</gene>
<dbReference type="RefSeq" id="WP_121220360.1">
    <property type="nucleotide sequence ID" value="NZ_RBIG01000002.1"/>
</dbReference>
<protein>
    <submittedName>
        <fullName evidence="9">NitT/TauT family transport system permease protein</fullName>
    </submittedName>
</protein>
<evidence type="ECO:0000256" key="5">
    <source>
        <dbReference type="ARBA" id="ARBA00022989"/>
    </source>
</evidence>
<evidence type="ECO:0000313" key="10">
    <source>
        <dbReference type="Proteomes" id="UP000277424"/>
    </source>
</evidence>
<feature type="transmembrane region" description="Helical" evidence="7">
    <location>
        <begin position="105"/>
        <end position="126"/>
    </location>
</feature>
<dbReference type="PANTHER" id="PTHR30151">
    <property type="entry name" value="ALKANE SULFONATE ABC TRANSPORTER-RELATED, MEMBRANE SUBUNIT"/>
    <property type="match status" value="1"/>
</dbReference>
<dbReference type="Gene3D" id="1.10.3720.10">
    <property type="entry name" value="MetI-like"/>
    <property type="match status" value="1"/>
</dbReference>
<organism evidence="9 10">
    <name type="scientific">Oceanibaculum indicum</name>
    <dbReference type="NCBI Taxonomy" id="526216"/>
    <lineage>
        <taxon>Bacteria</taxon>
        <taxon>Pseudomonadati</taxon>
        <taxon>Pseudomonadota</taxon>
        <taxon>Alphaproteobacteria</taxon>
        <taxon>Rhodospirillales</taxon>
        <taxon>Oceanibaculaceae</taxon>
        <taxon>Oceanibaculum</taxon>
    </lineage>
</organism>
<dbReference type="GO" id="GO:0055085">
    <property type="term" value="P:transmembrane transport"/>
    <property type="evidence" value="ECO:0007669"/>
    <property type="project" value="InterPro"/>
</dbReference>
<keyword evidence="6 7" id="KW-0472">Membrane</keyword>
<evidence type="ECO:0000313" key="9">
    <source>
        <dbReference type="EMBL" id="RKQ70534.1"/>
    </source>
</evidence>
<feature type="transmembrane region" description="Helical" evidence="7">
    <location>
        <begin position="228"/>
        <end position="249"/>
    </location>
</feature>
<comment type="similarity">
    <text evidence="7">Belongs to the binding-protein-dependent transport system permease family.</text>
</comment>
<dbReference type="PANTHER" id="PTHR30151:SF0">
    <property type="entry name" value="ABC TRANSPORTER PERMEASE PROTEIN MJ0413-RELATED"/>
    <property type="match status" value="1"/>
</dbReference>
<evidence type="ECO:0000256" key="3">
    <source>
        <dbReference type="ARBA" id="ARBA00022475"/>
    </source>
</evidence>
<accession>A0A420WHN4</accession>
<name>A0A420WHN4_9PROT</name>
<evidence type="ECO:0000256" key="6">
    <source>
        <dbReference type="ARBA" id="ARBA00023136"/>
    </source>
</evidence>
<reference evidence="9 10" key="1">
    <citation type="submission" date="2018-10" db="EMBL/GenBank/DDBJ databases">
        <title>Comparative analysis of microorganisms from saline springs in Andes Mountain Range, Colombia.</title>
        <authorList>
            <person name="Rubin E."/>
        </authorList>
    </citation>
    <scope>NUCLEOTIDE SEQUENCE [LARGE SCALE GENOMIC DNA]</scope>
    <source>
        <strain evidence="9 10">USBA 36</strain>
    </source>
</reference>
<comment type="caution">
    <text evidence="9">The sequence shown here is derived from an EMBL/GenBank/DDBJ whole genome shotgun (WGS) entry which is preliminary data.</text>
</comment>
<keyword evidence="5 7" id="KW-1133">Transmembrane helix</keyword>
<comment type="subcellular location">
    <subcellularLocation>
        <location evidence="1 7">Cell membrane</location>
        <topology evidence="1 7">Multi-pass membrane protein</topology>
    </subcellularLocation>
</comment>
<feature type="transmembrane region" description="Helical" evidence="7">
    <location>
        <begin position="70"/>
        <end position="93"/>
    </location>
</feature>
<dbReference type="GO" id="GO:0005886">
    <property type="term" value="C:plasma membrane"/>
    <property type="evidence" value="ECO:0007669"/>
    <property type="project" value="UniProtKB-SubCell"/>
</dbReference>
<keyword evidence="2 7" id="KW-0813">Transport</keyword>
<dbReference type="EMBL" id="RBIG01000002">
    <property type="protein sequence ID" value="RKQ70534.1"/>
    <property type="molecule type" value="Genomic_DNA"/>
</dbReference>
<feature type="transmembrane region" description="Helical" evidence="7">
    <location>
        <begin position="20"/>
        <end position="38"/>
    </location>
</feature>
<keyword evidence="3" id="KW-1003">Cell membrane</keyword>
<dbReference type="AlphaFoldDB" id="A0A420WHN4"/>
<sequence length="257" mass="27709">MSATALDKPANPALRRWLDFCLLIAGLVVVWYLLHLWAGDVALTSPYETVTKLIHLLGQDWFWPHVGESLVALGYSLIIAALGGLGLGTLLGIHRLSGQIAEPILVALYALPKITLYPLILLIFGLGLPAKVAFGAIHGIIPVTIFALNAVRNIKPVYLKTARVMRLTPLQAMRTVWVPAALPEIVSGQRIGFALTLLGVLLGEMFASQRGLGFLIMNAIGLNDVPTIMALALLLAIFAVTVSSILLAIDRRLQSRS</sequence>
<evidence type="ECO:0000256" key="2">
    <source>
        <dbReference type="ARBA" id="ARBA00022448"/>
    </source>
</evidence>
<feature type="domain" description="ABC transmembrane type-1" evidence="8">
    <location>
        <begin position="66"/>
        <end position="246"/>
    </location>
</feature>